<dbReference type="GO" id="GO:0006629">
    <property type="term" value="P:lipid metabolic process"/>
    <property type="evidence" value="ECO:0007669"/>
    <property type="project" value="InterPro"/>
</dbReference>
<dbReference type="InterPro" id="IPR051057">
    <property type="entry name" value="PI-PLC_domain"/>
</dbReference>
<evidence type="ECO:0008006" key="4">
    <source>
        <dbReference type="Google" id="ProtNLM"/>
    </source>
</evidence>
<gene>
    <name evidence="2" type="ORF">UTRI_04678</name>
</gene>
<sequence>MFRFTQLLSATLVVALLTTNFATALPNPATASFEPRQALSACQPVHASFQCDFAQPPSSERSVAYDEAPALAKRASVCNGDASLCSRLYSNVTYIGAHNSYAVGTLQGASAGKNQEQTVTTQLNDGIRLLQVQAHKSSNSTSGSGIDLCHSSYVFTPRSARSNIKFALCLTGHPTTSLSVPKSPTASLANLISSTHFTTLYSCQLENGGTLESYLTKVKSWVDSNPNDVITILIVNADDQPATSFASAFQSTGLASNVYAPGSAALSKYSWPTLGSLIDSGKTVVVFIDNSADVSSVPYILPHFQNTWENPYDQTSTPFNCSIDRINQGSSPSNLMYLINHYLDSSFNLFGTTVLIPNTAQITTTNSYNSIMSDANNCASLHGQSYPTFVLTDYYDQGNGSVFQAAAMMNRIQYTAKAIGNATKSGSNSNSSGSGSSSGAVSNQMSVLNAMLALTGLALASTLL</sequence>
<keyword evidence="3" id="KW-1185">Reference proteome</keyword>
<dbReference type="InterPro" id="IPR017946">
    <property type="entry name" value="PLC-like_Pdiesterase_TIM-brl"/>
</dbReference>
<dbReference type="EMBL" id="OOIN01000022">
    <property type="protein sequence ID" value="SPO28281.1"/>
    <property type="molecule type" value="Genomic_DNA"/>
</dbReference>
<dbReference type="SUPFAM" id="SSF51695">
    <property type="entry name" value="PLC-like phosphodiesterases"/>
    <property type="match status" value="1"/>
</dbReference>
<reference evidence="2 3" key="1">
    <citation type="submission" date="2018-03" db="EMBL/GenBank/DDBJ databases">
        <authorList>
            <person name="Guldener U."/>
        </authorList>
    </citation>
    <scope>NUCLEOTIDE SEQUENCE [LARGE SCALE GENOMIC DNA]</scope>
    <source>
        <strain evidence="2 3">NBRC100155</strain>
    </source>
</reference>
<feature type="signal peptide" evidence="1">
    <location>
        <begin position="1"/>
        <end position="24"/>
    </location>
</feature>
<dbReference type="GO" id="GO:0008081">
    <property type="term" value="F:phosphoric diester hydrolase activity"/>
    <property type="evidence" value="ECO:0007669"/>
    <property type="project" value="InterPro"/>
</dbReference>
<organism evidence="2 3">
    <name type="scientific">Ustilago trichophora</name>
    <dbReference type="NCBI Taxonomy" id="86804"/>
    <lineage>
        <taxon>Eukaryota</taxon>
        <taxon>Fungi</taxon>
        <taxon>Dikarya</taxon>
        <taxon>Basidiomycota</taxon>
        <taxon>Ustilaginomycotina</taxon>
        <taxon>Ustilaginomycetes</taxon>
        <taxon>Ustilaginales</taxon>
        <taxon>Ustilaginaceae</taxon>
        <taxon>Ustilago</taxon>
    </lineage>
</organism>
<dbReference type="PANTHER" id="PTHR13593:SF140">
    <property type="entry name" value="PLC-LIKE PHOSPHODIESTERASE"/>
    <property type="match status" value="1"/>
</dbReference>
<dbReference type="PANTHER" id="PTHR13593">
    <property type="match status" value="1"/>
</dbReference>
<evidence type="ECO:0000313" key="3">
    <source>
        <dbReference type="Proteomes" id="UP000324022"/>
    </source>
</evidence>
<evidence type="ECO:0000313" key="2">
    <source>
        <dbReference type="EMBL" id="SPO28281.1"/>
    </source>
</evidence>
<dbReference type="OrthoDB" id="7984201at2759"/>
<dbReference type="Pfam" id="PF26146">
    <property type="entry name" value="PI-PLC_X"/>
    <property type="match status" value="2"/>
</dbReference>
<proteinExistence type="predicted"/>
<dbReference type="Proteomes" id="UP000324022">
    <property type="component" value="Unassembled WGS sequence"/>
</dbReference>
<dbReference type="AlphaFoldDB" id="A0A5C3EF74"/>
<name>A0A5C3EF74_9BASI</name>
<protein>
    <recommendedName>
        <fullName evidence="4">PLC-like phosphodiesterase</fullName>
    </recommendedName>
</protein>
<dbReference type="Gene3D" id="3.20.20.190">
    <property type="entry name" value="Phosphatidylinositol (PI) phosphodiesterase"/>
    <property type="match status" value="1"/>
</dbReference>
<keyword evidence="1" id="KW-0732">Signal</keyword>
<evidence type="ECO:0000256" key="1">
    <source>
        <dbReference type="SAM" id="SignalP"/>
    </source>
</evidence>
<feature type="chain" id="PRO_5023025543" description="PLC-like phosphodiesterase" evidence="1">
    <location>
        <begin position="25"/>
        <end position="464"/>
    </location>
</feature>
<accession>A0A5C3EF74</accession>